<feature type="compositionally biased region" description="Basic and acidic residues" evidence="1">
    <location>
        <begin position="176"/>
        <end position="189"/>
    </location>
</feature>
<dbReference type="InterPro" id="IPR036691">
    <property type="entry name" value="Endo/exonu/phosph_ase_sf"/>
</dbReference>
<dbReference type="Proteomes" id="UP000070544">
    <property type="component" value="Unassembled WGS sequence"/>
</dbReference>
<feature type="region of interest" description="Disordered" evidence="1">
    <location>
        <begin position="349"/>
        <end position="446"/>
    </location>
</feature>
<dbReference type="EMBL" id="KQ965785">
    <property type="protein sequence ID" value="KXS12747.1"/>
    <property type="molecule type" value="Genomic_DNA"/>
</dbReference>
<feature type="region of interest" description="Disordered" evidence="1">
    <location>
        <begin position="124"/>
        <end position="189"/>
    </location>
</feature>
<dbReference type="InterPro" id="IPR050410">
    <property type="entry name" value="CCR4/nocturin_mRNA_transcr"/>
</dbReference>
<name>A0A139A7G7_GONPJ</name>
<feature type="compositionally biased region" description="Low complexity" evidence="1">
    <location>
        <begin position="350"/>
        <end position="374"/>
    </location>
</feature>
<protein>
    <recommendedName>
        <fullName evidence="2">Endonuclease/exonuclease/phosphatase domain-containing protein</fullName>
    </recommendedName>
</protein>
<accession>A0A139A7G7</accession>
<dbReference type="STRING" id="1344416.A0A139A7G7"/>
<feature type="region of interest" description="Disordered" evidence="1">
    <location>
        <begin position="857"/>
        <end position="910"/>
    </location>
</feature>
<feature type="compositionally biased region" description="Polar residues" evidence="1">
    <location>
        <begin position="874"/>
        <end position="883"/>
    </location>
</feature>
<feature type="region of interest" description="Disordered" evidence="1">
    <location>
        <begin position="269"/>
        <end position="333"/>
    </location>
</feature>
<feature type="region of interest" description="Disordered" evidence="1">
    <location>
        <begin position="26"/>
        <end position="81"/>
    </location>
</feature>
<dbReference type="PANTHER" id="PTHR12121">
    <property type="entry name" value="CARBON CATABOLITE REPRESSOR PROTEIN 4"/>
    <property type="match status" value="1"/>
</dbReference>
<dbReference type="InterPro" id="IPR005135">
    <property type="entry name" value="Endo/exonuclease/phosphatase"/>
</dbReference>
<sequence length="938" mass="101441">MSPQLWMSETARTGIFDLDSVPEFIPTPATIPSPPSDAARESKAKLSYASVASVPSDKKSDVKKVKSSKTKTSSSSTSTPIRMVRPVTVNVASTSPANLPAPLDFPPILSRDSKSLVPAVDDKALSRSAKRRRRRARKAKGVEVVGKGDTGAGAGLAIDHSHGVEDDDGIADDESEHPRSERGGGAEEHELELPAADVTALLNALSVPFSGITITPPNSEPSIVFPQAVGTDIGSPLLPIPSLGASRTGPESPATPIVDDFEFEIEPYFADDSPSKGRYQLGNDTGSSQLPTTGSIASLRTASSSVLESNTDSDAVASPGRRRNSNVNELKPPLLAPFGHLAQQMPRGNSFSRVTASSDSSAPSSPIDIFSSSRHPLGGHSPRSHLFGPLNPHAQYAPLSTSQGSYHPRNSHGHSPYLTDESGGEETLGGWSVPTGSFRASPHSRSLNLHPGAAAAATHYGGRRRSSFATSELAVDGETSAGIGPTPFDLAGLDIPPNLPVDMFSRSSFWPGSSGQIVLPIRRWRNGGLVGGDNRNFSVGSYNVLCPLYATTLKFSATDEKYLDWDWRKWRILEEIAVYGPDILCLQEVSPAEFNGFFFPQLQALGYDGIFQPKKKQHAMDGCATFYKQSKFQLLVVQAFRYHDISIAEQGGASEKRDTFVRDLALRFNPFDNVALIAVFRNKYTNARLRVANTHFHWDPAYQDTKLLQACVLMDWLSFYHPEHPLIICGDLNSLPTDPVVDLMLKGTVPTSCFGDRDFGKFTQGREAVTHSCRLDEAYKTQGDEKDLPFTNATPDFRGHIDHILYTSTDLLLRDVLRGVDSDYLESVGGLPTALFPSDHLFLLGWFRERREPTYRRATNSPRLGPASALSPRLTGQVSSSPRVPSPMLGSPRMTMSPRTGSMRGGSFLGSSPPAFGLDGGLGAMRWDPASGGRSWNR</sequence>
<feature type="compositionally biased region" description="Basic residues" evidence="1">
    <location>
        <begin position="128"/>
        <end position="139"/>
    </location>
</feature>
<dbReference type="Pfam" id="PF03372">
    <property type="entry name" value="Exo_endo_phos"/>
    <property type="match status" value="1"/>
</dbReference>
<feature type="compositionally biased region" description="Acidic residues" evidence="1">
    <location>
        <begin position="165"/>
        <end position="175"/>
    </location>
</feature>
<evidence type="ECO:0000313" key="4">
    <source>
        <dbReference type="Proteomes" id="UP000070544"/>
    </source>
</evidence>
<dbReference type="AlphaFoldDB" id="A0A139A7G7"/>
<reference evidence="3 4" key="1">
    <citation type="journal article" date="2015" name="Genome Biol. Evol.">
        <title>Phylogenomic analyses indicate that early fungi evolved digesting cell walls of algal ancestors of land plants.</title>
        <authorList>
            <person name="Chang Y."/>
            <person name="Wang S."/>
            <person name="Sekimoto S."/>
            <person name="Aerts A.L."/>
            <person name="Choi C."/>
            <person name="Clum A."/>
            <person name="LaButti K.M."/>
            <person name="Lindquist E.A."/>
            <person name="Yee Ngan C."/>
            <person name="Ohm R.A."/>
            <person name="Salamov A.A."/>
            <person name="Grigoriev I.V."/>
            <person name="Spatafora J.W."/>
            <person name="Berbee M.L."/>
        </authorList>
    </citation>
    <scope>NUCLEOTIDE SEQUENCE [LARGE SCALE GENOMIC DNA]</scope>
    <source>
        <strain evidence="3 4">JEL478</strain>
    </source>
</reference>
<dbReference type="SUPFAM" id="SSF56219">
    <property type="entry name" value="DNase I-like"/>
    <property type="match status" value="1"/>
</dbReference>
<dbReference type="Gene3D" id="3.60.10.10">
    <property type="entry name" value="Endonuclease/exonuclease/phosphatase"/>
    <property type="match status" value="1"/>
</dbReference>
<dbReference type="PANTHER" id="PTHR12121:SF100">
    <property type="entry name" value="POLY(A)-SPECIFIC RIBONUCLEASE"/>
    <property type="match status" value="1"/>
</dbReference>
<evidence type="ECO:0000256" key="1">
    <source>
        <dbReference type="SAM" id="MobiDB-lite"/>
    </source>
</evidence>
<evidence type="ECO:0000259" key="2">
    <source>
        <dbReference type="Pfam" id="PF03372"/>
    </source>
</evidence>
<keyword evidence="4" id="KW-1185">Reference proteome</keyword>
<dbReference type="GO" id="GO:0000175">
    <property type="term" value="F:3'-5'-RNA exonuclease activity"/>
    <property type="evidence" value="ECO:0007669"/>
    <property type="project" value="TreeGrafter"/>
</dbReference>
<organism evidence="3 4">
    <name type="scientific">Gonapodya prolifera (strain JEL478)</name>
    <name type="common">Monoblepharis prolifera</name>
    <dbReference type="NCBI Taxonomy" id="1344416"/>
    <lineage>
        <taxon>Eukaryota</taxon>
        <taxon>Fungi</taxon>
        <taxon>Fungi incertae sedis</taxon>
        <taxon>Chytridiomycota</taxon>
        <taxon>Chytridiomycota incertae sedis</taxon>
        <taxon>Monoblepharidomycetes</taxon>
        <taxon>Monoblepharidales</taxon>
        <taxon>Gonapodyaceae</taxon>
        <taxon>Gonapodya</taxon>
    </lineage>
</organism>
<feature type="compositionally biased region" description="Polar residues" evidence="1">
    <location>
        <begin position="282"/>
        <end position="313"/>
    </location>
</feature>
<dbReference type="OrthoDB" id="428734at2759"/>
<proteinExistence type="predicted"/>
<feature type="domain" description="Endonuclease/exonuclease/phosphatase" evidence="2">
    <location>
        <begin position="541"/>
        <end position="840"/>
    </location>
</feature>
<gene>
    <name evidence="3" type="ORF">M427DRAFT_137069</name>
</gene>
<feature type="compositionally biased region" description="Low complexity" evidence="1">
    <location>
        <begin position="70"/>
        <end position="80"/>
    </location>
</feature>
<evidence type="ECO:0000313" key="3">
    <source>
        <dbReference type="EMBL" id="KXS12747.1"/>
    </source>
</evidence>